<dbReference type="AlphaFoldDB" id="A0A0B7JRY2"/>
<proteinExistence type="predicted"/>
<gene>
    <name evidence="1" type="ORF">BN869_000001500_1</name>
</gene>
<protein>
    <submittedName>
        <fullName evidence="1">Uncharacterized protein</fullName>
    </submittedName>
</protein>
<name>A0A0B7JRY2_BIOOC</name>
<reference evidence="1" key="1">
    <citation type="submission" date="2015-01" db="EMBL/GenBank/DDBJ databases">
        <authorList>
            <person name="Durling Mikael"/>
        </authorList>
    </citation>
    <scope>NUCLEOTIDE SEQUENCE</scope>
</reference>
<organism evidence="1">
    <name type="scientific">Bionectria ochroleuca</name>
    <name type="common">Gliocladium roseum</name>
    <dbReference type="NCBI Taxonomy" id="29856"/>
    <lineage>
        <taxon>Eukaryota</taxon>
        <taxon>Fungi</taxon>
        <taxon>Dikarya</taxon>
        <taxon>Ascomycota</taxon>
        <taxon>Pezizomycotina</taxon>
        <taxon>Sordariomycetes</taxon>
        <taxon>Hypocreomycetidae</taxon>
        <taxon>Hypocreales</taxon>
        <taxon>Bionectriaceae</taxon>
        <taxon>Clonostachys</taxon>
    </lineage>
</organism>
<sequence>MLSKSGRMSGRGSVCNVNLGRGWALVHGDRHKRTIIMSQTGDFCSRRGSRLQGLQQPPSGICWLDVHGDEPARG</sequence>
<accession>A0A0B7JRY2</accession>
<evidence type="ECO:0000313" key="1">
    <source>
        <dbReference type="EMBL" id="CEO45445.1"/>
    </source>
</evidence>
<dbReference type="EMBL" id="CDPU01000002">
    <property type="protein sequence ID" value="CEO45445.1"/>
    <property type="molecule type" value="Genomic_DNA"/>
</dbReference>